<evidence type="ECO:0000313" key="2">
    <source>
        <dbReference type="Proteomes" id="UP000799640"/>
    </source>
</evidence>
<dbReference type="Proteomes" id="UP000799640">
    <property type="component" value="Unassembled WGS sequence"/>
</dbReference>
<accession>A0A6G1I597</accession>
<dbReference type="EMBL" id="ML996689">
    <property type="protein sequence ID" value="KAF2403442.1"/>
    <property type="molecule type" value="Genomic_DNA"/>
</dbReference>
<sequence length="138" mass="15382">MKPSIEGSVVLSFMPVTCGSLWPDVRRIRLISMPRACRSPFCLTVSTYSSPPLGLLFAGTASSSFKCNVIRHAERYTPHLLVLPTQQDNHPIVTNRDAPLPARAERHLSHGKIDFFHNEALHRLDRLQCVGSVPLRVA</sequence>
<evidence type="ECO:0000313" key="1">
    <source>
        <dbReference type="EMBL" id="KAF2403442.1"/>
    </source>
</evidence>
<keyword evidence="2" id="KW-1185">Reference proteome</keyword>
<proteinExistence type="predicted"/>
<organism evidence="1 2">
    <name type="scientific">Trichodelitschia bisporula</name>
    <dbReference type="NCBI Taxonomy" id="703511"/>
    <lineage>
        <taxon>Eukaryota</taxon>
        <taxon>Fungi</taxon>
        <taxon>Dikarya</taxon>
        <taxon>Ascomycota</taxon>
        <taxon>Pezizomycotina</taxon>
        <taxon>Dothideomycetes</taxon>
        <taxon>Dothideomycetes incertae sedis</taxon>
        <taxon>Phaeotrichales</taxon>
        <taxon>Phaeotrichaceae</taxon>
        <taxon>Trichodelitschia</taxon>
    </lineage>
</organism>
<dbReference type="AlphaFoldDB" id="A0A6G1I597"/>
<gene>
    <name evidence="1" type="ORF">EJ06DRAFT_278166</name>
</gene>
<name>A0A6G1I597_9PEZI</name>
<protein>
    <submittedName>
        <fullName evidence="1">Uncharacterized protein</fullName>
    </submittedName>
</protein>
<reference evidence="1" key="1">
    <citation type="journal article" date="2020" name="Stud. Mycol.">
        <title>101 Dothideomycetes genomes: a test case for predicting lifestyles and emergence of pathogens.</title>
        <authorList>
            <person name="Haridas S."/>
            <person name="Albert R."/>
            <person name="Binder M."/>
            <person name="Bloem J."/>
            <person name="Labutti K."/>
            <person name="Salamov A."/>
            <person name="Andreopoulos B."/>
            <person name="Baker S."/>
            <person name="Barry K."/>
            <person name="Bills G."/>
            <person name="Bluhm B."/>
            <person name="Cannon C."/>
            <person name="Castanera R."/>
            <person name="Culley D."/>
            <person name="Daum C."/>
            <person name="Ezra D."/>
            <person name="Gonzalez J."/>
            <person name="Henrissat B."/>
            <person name="Kuo A."/>
            <person name="Liang C."/>
            <person name="Lipzen A."/>
            <person name="Lutzoni F."/>
            <person name="Magnuson J."/>
            <person name="Mondo S."/>
            <person name="Nolan M."/>
            <person name="Ohm R."/>
            <person name="Pangilinan J."/>
            <person name="Park H.-J."/>
            <person name="Ramirez L."/>
            <person name="Alfaro M."/>
            <person name="Sun H."/>
            <person name="Tritt A."/>
            <person name="Yoshinaga Y."/>
            <person name="Zwiers L.-H."/>
            <person name="Turgeon B."/>
            <person name="Goodwin S."/>
            <person name="Spatafora J."/>
            <person name="Crous P."/>
            <person name="Grigoriev I."/>
        </authorList>
    </citation>
    <scope>NUCLEOTIDE SEQUENCE</scope>
    <source>
        <strain evidence="1">CBS 262.69</strain>
    </source>
</reference>